<reference evidence="6 7" key="1">
    <citation type="submission" date="2020-08" db="EMBL/GenBank/DDBJ databases">
        <title>Plant Genome Project.</title>
        <authorList>
            <person name="Zhang R.-G."/>
        </authorList>
    </citation>
    <scope>NUCLEOTIDE SEQUENCE [LARGE SCALE GENOMIC DNA]</scope>
    <source>
        <tissue evidence="6">Rhizome</tissue>
    </source>
</reference>
<comment type="caution">
    <text evidence="6">The sequence shown here is derived from an EMBL/GenBank/DDBJ whole genome shotgun (WGS) entry which is preliminary data.</text>
</comment>
<sequence length="1573" mass="182541">MKHFDGGAAGLLRNHSIVEVSLPRAMETLSRAESRRLYSWWWDSHISPKLSKWLQDNLTDMDNKIKAMIRLIEEDADSFAQRAEMYYKKRPELLKLLEEFYRAYRALAERYDHVTGALRQAHRTIVKAFPNKISDEISDESLYESPAPSSRMNSHPMPPGISDTDDAGLLGDVLCLSLHDDAVKSDEAYSDESKVDSFEDIMKQLNEIFASTEDEAGPVFAKGSEGNFLDYNFLQDEISRLSMENQELKKQMYSESSRADKSENDVRCLKEICSNEKSEKQDVLVRYQESTERLTYLEHEISHAEAELKKLNSVIMTDASSLNSAEEQSFALGKANQSLRSELDILKLKIRDQKENLDRKAQELEILNVSLQNEQQRNLKAEIACQSMKQQHTDAQEEMKQMELVIESGVEKLKDVKEEFEKLREENDILRQHELSSALKIVTLQDVIVSLVDLRRKLEDENDLHIEEKEALQLELHCLINDKYDLEGKYHVLTEVIQEVNLSLQSLQVLMKDLRQRNIELEDPIKMNQTAHYPNPRNLNHMQWLSEKNVALEASLFDADDELHSLRMKMKELEESAHHLRHRISVHQAEKFALVAHKEASAQDMEKFLKKNAPLESSISDMDLELAGFAEKLEDVEELCKHFHNEKFCLISEKSDPLSQVPSIKKNLKNLECRYYELEDRCSTMEKDRDSKLHLVAELQELLQLKKEKQNTFSQSCKSQLSALKDQMHLLEEECRRREEDFDMEQIKSMNTQIEIFILQRCLCEMKDENLFLSVKCHKDVEALRNTERHILELESECLSQEQKMKYLIDNNEKIREWVQLLMQSLKLDLRYVSLEDIENGIVLQVALREIKQMVNAISDAQDEKQHLLLENSFVLTLLEHFEKYAADLRAEKTTLDEESSARFQEYMMLRNKHDEVLVMNEKLKEEIHISNQSEVTLKTETDLLVRQLMYSQEVHQALQIEVSKLVEENDLILKKLLDLSQEKLKLEEEDNVMLTEVLAMDYLSVIFKSLNSERECEITLLSNQRALLYELTINLEQNIYLLEAEITNLRVPLNNLNGCRSSQTSVEGSHSLQADHRYLKLDDCETEHLEMEKKILLDDCAALLHDNLFESINATVCKEKVLELIQSYEDLESNAILQREVVEEITLRNIPADELEKKIQVLEEENNELSADLSAHELFLGLLWDDIVVLEELTFSLTKQHSTPTNLKEEVCQLEFYPRTGSNREASPDDNASTPMRLHDLHERVKVLQEVLINTGSMIELERFDSHASLEAAWKEIEGLKLKGNQKPDKSSSKSKCKRNPKDIQLDIVFSPSSRRGNKILSRGQKDGKNSATDQTFEVWKTGYGIEKEMGRSMLLMENYTTYYQGDEEEEKCTSIELVTENDSVVDKQELPRELAPRQEWNRRVIKRLCSDAQRLSVLQANLQELHKSAETSEKINNLPPSEISSIKDQLKDADESLSQLIDVNSELKSNVENLSASPLDQIDEWDIQSRRRKQISDWARKASEKIGRLEFEMPKIEYSLCKFDKGHMNKRVRVKRRTGIRLQEYIYGRRNSRRQKEVPSCGCMMVTSTSD</sequence>
<name>A0A8J5G9F1_ZINOF</name>
<comment type="similarity">
    <text evidence="2">Belongs to the NET family.</text>
</comment>
<dbReference type="Pfam" id="PF07765">
    <property type="entry name" value="KIP1"/>
    <property type="match status" value="1"/>
</dbReference>
<feature type="coiled-coil region" evidence="3">
    <location>
        <begin position="287"/>
        <end position="517"/>
    </location>
</feature>
<feature type="region of interest" description="Disordered" evidence="4">
    <location>
        <begin position="139"/>
        <end position="158"/>
    </location>
</feature>
<feature type="coiled-coil region" evidence="3">
    <location>
        <begin position="195"/>
        <end position="251"/>
    </location>
</feature>
<dbReference type="Proteomes" id="UP000734854">
    <property type="component" value="Unassembled WGS sequence"/>
</dbReference>
<evidence type="ECO:0000256" key="1">
    <source>
        <dbReference type="ARBA" id="ARBA00023054"/>
    </source>
</evidence>
<dbReference type="PANTHER" id="PTHR32258">
    <property type="entry name" value="PROTEIN NETWORKED 4A"/>
    <property type="match status" value="1"/>
</dbReference>
<feature type="coiled-coil region" evidence="3">
    <location>
        <begin position="714"/>
        <end position="741"/>
    </location>
</feature>
<dbReference type="GO" id="GO:0051015">
    <property type="term" value="F:actin filament binding"/>
    <property type="evidence" value="ECO:0007669"/>
    <property type="project" value="TreeGrafter"/>
</dbReference>
<accession>A0A8J5G9F1</accession>
<protein>
    <recommendedName>
        <fullName evidence="5">NAB domain-containing protein</fullName>
    </recommendedName>
</protein>
<proteinExistence type="inferred from homology"/>
<dbReference type="InterPro" id="IPR011684">
    <property type="entry name" value="NAB"/>
</dbReference>
<evidence type="ECO:0000259" key="5">
    <source>
        <dbReference type="PROSITE" id="PS51774"/>
    </source>
</evidence>
<feature type="coiled-coil region" evidence="3">
    <location>
        <begin position="1452"/>
        <end position="1479"/>
    </location>
</feature>
<feature type="domain" description="NAB" evidence="5">
    <location>
        <begin position="38"/>
        <end position="118"/>
    </location>
</feature>
<evidence type="ECO:0000256" key="3">
    <source>
        <dbReference type="SAM" id="Coils"/>
    </source>
</evidence>
<dbReference type="GO" id="GO:0005886">
    <property type="term" value="C:plasma membrane"/>
    <property type="evidence" value="ECO:0007669"/>
    <property type="project" value="TreeGrafter"/>
</dbReference>
<feature type="coiled-coil region" evidence="3">
    <location>
        <begin position="844"/>
        <end position="899"/>
    </location>
</feature>
<keyword evidence="7" id="KW-1185">Reference proteome</keyword>
<dbReference type="InterPro" id="IPR051861">
    <property type="entry name" value="NET_actin-binding_domain"/>
</dbReference>
<organism evidence="6 7">
    <name type="scientific">Zingiber officinale</name>
    <name type="common">Ginger</name>
    <name type="synonym">Amomum zingiber</name>
    <dbReference type="NCBI Taxonomy" id="94328"/>
    <lineage>
        <taxon>Eukaryota</taxon>
        <taxon>Viridiplantae</taxon>
        <taxon>Streptophyta</taxon>
        <taxon>Embryophyta</taxon>
        <taxon>Tracheophyta</taxon>
        <taxon>Spermatophyta</taxon>
        <taxon>Magnoliopsida</taxon>
        <taxon>Liliopsida</taxon>
        <taxon>Zingiberales</taxon>
        <taxon>Zingiberaceae</taxon>
        <taxon>Zingiber</taxon>
    </lineage>
</organism>
<evidence type="ECO:0000256" key="4">
    <source>
        <dbReference type="SAM" id="MobiDB-lite"/>
    </source>
</evidence>
<dbReference type="EMBL" id="JACMSC010000010">
    <property type="protein sequence ID" value="KAG6502445.1"/>
    <property type="molecule type" value="Genomic_DNA"/>
</dbReference>
<evidence type="ECO:0000313" key="7">
    <source>
        <dbReference type="Proteomes" id="UP000734854"/>
    </source>
</evidence>
<dbReference type="PROSITE" id="PS51774">
    <property type="entry name" value="NAB"/>
    <property type="match status" value="1"/>
</dbReference>
<feature type="coiled-coil region" evidence="3">
    <location>
        <begin position="661"/>
        <end position="688"/>
    </location>
</feature>
<evidence type="ECO:0000313" key="6">
    <source>
        <dbReference type="EMBL" id="KAG6502445.1"/>
    </source>
</evidence>
<keyword evidence="1 3" id="KW-0175">Coiled coil</keyword>
<evidence type="ECO:0000256" key="2">
    <source>
        <dbReference type="ARBA" id="ARBA00038006"/>
    </source>
</evidence>
<feature type="coiled-coil region" evidence="3">
    <location>
        <begin position="556"/>
        <end position="590"/>
    </location>
</feature>
<dbReference type="PANTHER" id="PTHR32258:SF6">
    <property type="entry name" value="PROTEIN NETWORKED 1A"/>
    <property type="match status" value="1"/>
</dbReference>
<gene>
    <name evidence="6" type="ORF">ZIOFF_034718</name>
</gene>